<evidence type="ECO:0000313" key="1">
    <source>
        <dbReference type="EMBL" id="GAI32665.1"/>
    </source>
</evidence>
<organism evidence="1">
    <name type="scientific">marine sediment metagenome</name>
    <dbReference type="NCBI Taxonomy" id="412755"/>
    <lineage>
        <taxon>unclassified sequences</taxon>
        <taxon>metagenomes</taxon>
        <taxon>ecological metagenomes</taxon>
    </lineage>
</organism>
<protein>
    <submittedName>
        <fullName evidence="1">Uncharacterized protein</fullName>
    </submittedName>
</protein>
<reference evidence="1" key="1">
    <citation type="journal article" date="2014" name="Front. Microbiol.">
        <title>High frequency of phylogenetically diverse reductive dehalogenase-homologous genes in deep subseafloor sedimentary metagenomes.</title>
        <authorList>
            <person name="Kawai M."/>
            <person name="Futagami T."/>
            <person name="Toyoda A."/>
            <person name="Takaki Y."/>
            <person name="Nishi S."/>
            <person name="Hori S."/>
            <person name="Arai W."/>
            <person name="Tsubouchi T."/>
            <person name="Morono Y."/>
            <person name="Uchiyama I."/>
            <person name="Ito T."/>
            <person name="Fujiyama A."/>
            <person name="Inagaki F."/>
            <person name="Takami H."/>
        </authorList>
    </citation>
    <scope>NUCLEOTIDE SEQUENCE</scope>
    <source>
        <strain evidence="1">Expedition CK06-06</strain>
    </source>
</reference>
<gene>
    <name evidence="1" type="ORF">S06H3_48898</name>
</gene>
<proteinExistence type="predicted"/>
<sequence length="30" mass="3743">HYLEMHLVEKHGFKTREEAKEYIKRGHRYG</sequence>
<dbReference type="EMBL" id="BARV01030827">
    <property type="protein sequence ID" value="GAI32665.1"/>
    <property type="molecule type" value="Genomic_DNA"/>
</dbReference>
<comment type="caution">
    <text evidence="1">The sequence shown here is derived from an EMBL/GenBank/DDBJ whole genome shotgun (WGS) entry which is preliminary data.</text>
</comment>
<feature type="non-terminal residue" evidence="1">
    <location>
        <position position="1"/>
    </location>
</feature>
<accession>X1P0V1</accession>
<name>X1P0V1_9ZZZZ</name>
<dbReference type="AlphaFoldDB" id="X1P0V1"/>